<evidence type="ECO:0000313" key="3">
    <source>
        <dbReference type="EMBL" id="NWF44157.1"/>
    </source>
</evidence>
<dbReference type="GO" id="GO:0005886">
    <property type="term" value="C:plasma membrane"/>
    <property type="evidence" value="ECO:0007669"/>
    <property type="project" value="UniProtKB-SubCell"/>
</dbReference>
<dbReference type="InterPro" id="IPR049179">
    <property type="entry name" value="T2SSK_SAM-like_2nd"/>
</dbReference>
<name>A0A7Y8KW49_9BURK</name>
<dbReference type="NCBIfam" id="NF037980">
    <property type="entry name" value="T2SS_GspK"/>
    <property type="match status" value="1"/>
</dbReference>
<dbReference type="InterPro" id="IPR005628">
    <property type="entry name" value="GspK"/>
</dbReference>
<sequence>MMKNRRRPIGRQRGAALLLAMLVVTLVATLASAAVWQQWRSAEVEAAERQRVQASWILTGALDWARLILREDARGNRNSGHADHLGEPWATPLEEAQLSSFLAADKNNNSNSADDMLPAFMSGEMSDAQSRLNALNLVRSTGSGAKTQVEVSPPDLAAFTKLYQLLDRPQAELDNLVSALLNTSNLTLNDPKPSPTPLLPTRFAQLGWLGVSPASLKALQPHVTVLPERSTLNLNTASAEALSASIPGLDLAQAQLLVSERADRPFRDLPGAQARIPGATSETVNSQQHDVRSRFFEVRVRLRLDDTVTEEHSLVVRNGLNVNVRWRERVAARP</sequence>
<organism evidence="3 4">
    <name type="scientific">Hydrogenophaga aromaticivorans</name>
    <dbReference type="NCBI Taxonomy" id="2610898"/>
    <lineage>
        <taxon>Bacteria</taxon>
        <taxon>Pseudomonadati</taxon>
        <taxon>Pseudomonadota</taxon>
        <taxon>Betaproteobacteria</taxon>
        <taxon>Burkholderiales</taxon>
        <taxon>Comamonadaceae</taxon>
        <taxon>Hydrogenophaga</taxon>
    </lineage>
</organism>
<accession>A0A7Y8KW49</accession>
<dbReference type="GO" id="GO:0009306">
    <property type="term" value="P:protein secretion"/>
    <property type="evidence" value="ECO:0007669"/>
    <property type="project" value="InterPro"/>
</dbReference>
<comment type="caution">
    <text evidence="3">The sequence shown here is derived from an EMBL/GenBank/DDBJ whole genome shotgun (WGS) entry which is preliminary data.</text>
</comment>
<dbReference type="PIRSF" id="PIRSF002786">
    <property type="entry name" value="XcpX"/>
    <property type="match status" value="1"/>
</dbReference>
<feature type="domain" description="T2SS protein K second SAM-like" evidence="2">
    <location>
        <begin position="232"/>
        <end position="292"/>
    </location>
</feature>
<evidence type="ECO:0000256" key="1">
    <source>
        <dbReference type="PIRNR" id="PIRNR002786"/>
    </source>
</evidence>
<dbReference type="EMBL" id="VYGV01000003">
    <property type="protein sequence ID" value="NWF44157.1"/>
    <property type="molecule type" value="Genomic_DNA"/>
</dbReference>
<keyword evidence="1" id="KW-0813">Transport</keyword>
<comment type="subcellular location">
    <subcellularLocation>
        <location evidence="1">Cell inner membrane</location>
    </subcellularLocation>
</comment>
<keyword evidence="1" id="KW-0997">Cell inner membrane</keyword>
<protein>
    <recommendedName>
        <fullName evidence="1">Type II secretion system protein K</fullName>
    </recommendedName>
</protein>
<dbReference type="PANTHER" id="PTHR38831">
    <property type="entry name" value="TYPE II SECRETION SYSTEM PROTEIN K"/>
    <property type="match status" value="1"/>
</dbReference>
<keyword evidence="4" id="KW-1185">Reference proteome</keyword>
<evidence type="ECO:0000313" key="4">
    <source>
        <dbReference type="Proteomes" id="UP000545507"/>
    </source>
</evidence>
<keyword evidence="1" id="KW-1003">Cell membrane</keyword>
<reference evidence="3 4" key="1">
    <citation type="submission" date="2019-09" db="EMBL/GenBank/DDBJ databases">
        <title>Hydrogenophaga aromatica sp. nov., isolated from a para-xylene-degrading enrichment culture.</title>
        <authorList>
            <person name="Tancsics A."/>
            <person name="Banerjee S."/>
        </authorList>
    </citation>
    <scope>NUCLEOTIDE SEQUENCE [LARGE SCALE GENOMIC DNA]</scope>
    <source>
        <strain evidence="3 4">D2P1</strain>
    </source>
</reference>
<dbReference type="AlphaFoldDB" id="A0A7Y8KW49"/>
<dbReference type="Pfam" id="PF03934">
    <property type="entry name" value="T2SSK"/>
    <property type="match status" value="1"/>
</dbReference>
<dbReference type="Gene3D" id="3.30.1300.30">
    <property type="entry name" value="GSPII I/J protein-like"/>
    <property type="match status" value="1"/>
</dbReference>
<comment type="similarity">
    <text evidence="1">Belongs to the GSP K family.</text>
</comment>
<dbReference type="Proteomes" id="UP000545507">
    <property type="component" value="Unassembled WGS sequence"/>
</dbReference>
<proteinExistence type="inferred from homology"/>
<gene>
    <name evidence="3" type="ORF">F3K02_02660</name>
</gene>
<keyword evidence="1" id="KW-0472">Membrane</keyword>
<evidence type="ECO:0000259" key="2">
    <source>
        <dbReference type="Pfam" id="PF03934"/>
    </source>
</evidence>
<dbReference type="PANTHER" id="PTHR38831:SF1">
    <property type="entry name" value="TYPE II SECRETION SYSTEM PROTEIN K-RELATED"/>
    <property type="match status" value="1"/>
</dbReference>